<dbReference type="KEGG" id="sry:M621_16360"/>
<dbReference type="AlphaFoldDB" id="S4YRQ3"/>
<dbReference type="InterPro" id="IPR041685">
    <property type="entry name" value="AAA_GajA/Old/RecF-like"/>
</dbReference>
<evidence type="ECO:0000259" key="1">
    <source>
        <dbReference type="SMART" id="SM00382"/>
    </source>
</evidence>
<dbReference type="PANTHER" id="PTHR43581">
    <property type="entry name" value="ATP/GTP PHOSPHATASE"/>
    <property type="match status" value="1"/>
</dbReference>
<dbReference type="SMART" id="SM00382">
    <property type="entry name" value="AAA"/>
    <property type="match status" value="1"/>
</dbReference>
<protein>
    <recommendedName>
        <fullName evidence="1">AAA+ ATPase domain-containing protein</fullName>
    </recommendedName>
</protein>
<dbReference type="PATRIC" id="fig|1348660.3.peg.3212"/>
<organism evidence="2 3">
    <name type="scientific">Serratia plymuthica S13</name>
    <dbReference type="NCBI Taxonomy" id="1348660"/>
    <lineage>
        <taxon>Bacteria</taxon>
        <taxon>Pseudomonadati</taxon>
        <taxon>Pseudomonadota</taxon>
        <taxon>Gammaproteobacteria</taxon>
        <taxon>Enterobacterales</taxon>
        <taxon>Yersiniaceae</taxon>
        <taxon>Serratia</taxon>
    </lineage>
</organism>
<proteinExistence type="predicted"/>
<name>S4YRQ3_SERPL</name>
<accession>S4YRQ3</accession>
<dbReference type="Pfam" id="PF13175">
    <property type="entry name" value="AAA_15"/>
    <property type="match status" value="1"/>
</dbReference>
<dbReference type="PANTHER" id="PTHR43581:SF2">
    <property type="entry name" value="EXCINUCLEASE ATPASE SUBUNIT"/>
    <property type="match status" value="1"/>
</dbReference>
<dbReference type="InterPro" id="IPR003593">
    <property type="entry name" value="AAA+_ATPase"/>
</dbReference>
<dbReference type="InterPro" id="IPR027417">
    <property type="entry name" value="P-loop_NTPase"/>
</dbReference>
<evidence type="ECO:0000313" key="3">
    <source>
        <dbReference type="Proteomes" id="UP000014900"/>
    </source>
</evidence>
<dbReference type="InterPro" id="IPR051396">
    <property type="entry name" value="Bact_Antivir_Def_Nuclease"/>
</dbReference>
<evidence type="ECO:0000313" key="2">
    <source>
        <dbReference type="EMBL" id="AGP47151.1"/>
    </source>
</evidence>
<dbReference type="HOGENOM" id="CLU_033692_0_0_6"/>
<dbReference type="EMBL" id="CP006566">
    <property type="protein sequence ID" value="AGP47151.1"/>
    <property type="molecule type" value="Genomic_DNA"/>
</dbReference>
<dbReference type="Proteomes" id="UP000014900">
    <property type="component" value="Chromosome"/>
</dbReference>
<gene>
    <name evidence="2" type="ORF">M621_16360</name>
</gene>
<sequence>MVMKGKTTIFVSENGAGKTTILNAIRLLLEQDYLGLMRINFKSIYIKLAGKEEIEIKNERDSLLPIEEVKSFMSERFSVPSLFWEGHDIRKYTRILIDSKNNEYRDNLITHEIYSTSKYPEEFVNHYLIELKDMVTNRANQSEHLTLKKSKVFDTNKKLIHEALSGLEIVFLPTYRRVEKSFNNPGKEERELTPRRGFRRSGIKLHKDGISYGLKDVEEALKELTLNIERTSNLGYRSLSAKMLEDLINYGNNTKIAKLQNELPLIEDLERFLSRVEDTGTNTRARRESSNKKNELINSLKALYSEDKIKDITYLKYFLSQLNIVIQETKEQEYKIERFVDVCNKYLTSSGDSKSLQFDPKSLEVIVSDNYTDERILLNDLSSGEKQVISLMATIYLNDSNQKIILIDEPELSLSIDWQRMILPDLSSGENVKQIIAITHSPFIFDNELDTCATAMKIKKVRSDEQ</sequence>
<dbReference type="Gene3D" id="3.40.50.300">
    <property type="entry name" value="P-loop containing nucleotide triphosphate hydrolases"/>
    <property type="match status" value="1"/>
</dbReference>
<reference evidence="2 3" key="1">
    <citation type="journal article" date="2013" name="Genome Announc.">
        <title>Genome Sequence of Serratia plymuthica Strain S13, an Endophyte with Germination- and Plant-Growth-Promoting Activity from the Flower of Styrian Oil Pumpkin.</title>
        <authorList>
            <person name="Muller H."/>
            <person name="Furnkranz M."/>
            <person name="Grube M."/>
            <person name="Berg G."/>
        </authorList>
    </citation>
    <scope>NUCLEOTIDE SEQUENCE [LARGE SCALE GENOMIC DNA]</scope>
    <source>
        <strain evidence="2">S13</strain>
    </source>
</reference>
<dbReference type="SUPFAM" id="SSF52540">
    <property type="entry name" value="P-loop containing nucleoside triphosphate hydrolases"/>
    <property type="match status" value="1"/>
</dbReference>
<feature type="domain" description="AAA+ ATPase" evidence="1">
    <location>
        <begin position="4"/>
        <end position="460"/>
    </location>
</feature>